<accession>A0AAC8PUL8</accession>
<dbReference type="EMBL" id="CP011376">
    <property type="protein sequence ID" value="AKG07106.1"/>
    <property type="molecule type" value="Genomic_DNA"/>
</dbReference>
<organism evidence="2 3">
    <name type="scientific">Moraxella bovoculi</name>
    <dbReference type="NCBI Taxonomy" id="386891"/>
    <lineage>
        <taxon>Bacteria</taxon>
        <taxon>Pseudomonadati</taxon>
        <taxon>Pseudomonadota</taxon>
        <taxon>Gammaproteobacteria</taxon>
        <taxon>Moraxellales</taxon>
        <taxon>Moraxellaceae</taxon>
        <taxon>Moraxella</taxon>
    </lineage>
</organism>
<evidence type="ECO:0000313" key="1">
    <source>
        <dbReference type="EMBL" id="AKG07039.1"/>
    </source>
</evidence>
<name>A0AAC8PUL8_9GAMM</name>
<evidence type="ECO:0000313" key="3">
    <source>
        <dbReference type="Proteomes" id="UP000077465"/>
    </source>
</evidence>
<gene>
    <name evidence="1" type="ORF">AAX06_01275</name>
    <name evidence="2" type="ORF">AAX06_01745</name>
</gene>
<reference evidence="2 3" key="1">
    <citation type="submission" date="2015-05" db="EMBL/GenBank/DDBJ databases">
        <authorList>
            <person name="Dickey A."/>
            <person name="Clawson M."/>
            <person name="Bono J."/>
            <person name="Loy J.D."/>
        </authorList>
    </citation>
    <scope>NUCLEOTIDE SEQUENCE [LARGE SCALE GENOMIC DNA]</scope>
    <source>
        <strain evidence="2 3">22581</strain>
    </source>
</reference>
<sequence>MTEQQRQIILATMFEPVQPPPEFMVDIVGKLFMKFKENYSFLMVTGGEYDWGRNKILEWADYFTSKNATIDELRQAYRLSKDVFKKFPPNEVQFLDLVLQNRHTDSHQALRIAIDTASKIQAGNQAEWDNVAIYESAMRIGFYTLTHEADYILNERWGKTYKAVCDELDSGATFTIPSVPLIEQQHTPVSNERAQEHLAGLMEKIGKKVAA</sequence>
<proteinExistence type="predicted"/>
<dbReference type="RefSeq" id="WP_046699099.1">
    <property type="nucleotide sequence ID" value="NZ_CP011376.1"/>
</dbReference>
<dbReference type="EMBL" id="CP011376">
    <property type="protein sequence ID" value="AKG07039.1"/>
    <property type="molecule type" value="Genomic_DNA"/>
</dbReference>
<protein>
    <submittedName>
        <fullName evidence="2">Uncharacterized protein</fullName>
    </submittedName>
</protein>
<dbReference type="AlphaFoldDB" id="A0AAC8PUL8"/>
<evidence type="ECO:0000313" key="2">
    <source>
        <dbReference type="EMBL" id="AKG07106.1"/>
    </source>
</evidence>
<dbReference type="Proteomes" id="UP000077465">
    <property type="component" value="Chromosome"/>
</dbReference>